<comment type="caution">
    <text evidence="3">The sequence shown here is derived from an EMBL/GenBank/DDBJ whole genome shotgun (WGS) entry which is preliminary data.</text>
</comment>
<dbReference type="Proteomes" id="UP000602647">
    <property type="component" value="Unassembled WGS sequence"/>
</dbReference>
<evidence type="ECO:0000259" key="2">
    <source>
        <dbReference type="Pfam" id="PF04892"/>
    </source>
</evidence>
<protein>
    <submittedName>
        <fullName evidence="3">VanZ family protein</fullName>
    </submittedName>
</protein>
<keyword evidence="4" id="KW-1185">Reference proteome</keyword>
<dbReference type="PANTHER" id="PTHR36834:SF1">
    <property type="entry name" value="INTEGRAL MEMBRANE PROTEIN"/>
    <property type="match status" value="1"/>
</dbReference>
<dbReference type="InterPro" id="IPR053150">
    <property type="entry name" value="Teicoplanin_resist-assoc"/>
</dbReference>
<dbReference type="Pfam" id="PF04892">
    <property type="entry name" value="VanZ"/>
    <property type="match status" value="1"/>
</dbReference>
<proteinExistence type="predicted"/>
<evidence type="ECO:0000313" key="3">
    <source>
        <dbReference type="EMBL" id="MBC6680711.1"/>
    </source>
</evidence>
<keyword evidence="1" id="KW-1133">Transmembrane helix</keyword>
<feature type="transmembrane region" description="Helical" evidence="1">
    <location>
        <begin position="156"/>
        <end position="173"/>
    </location>
</feature>
<accession>A0A923SRI6</accession>
<feature type="transmembrane region" description="Helical" evidence="1">
    <location>
        <begin position="92"/>
        <end position="110"/>
    </location>
</feature>
<name>A0A923SRI6_9FIRM</name>
<organism evidence="3 4">
    <name type="scientific">Zhenpiania hominis</name>
    <dbReference type="NCBI Taxonomy" id="2763644"/>
    <lineage>
        <taxon>Bacteria</taxon>
        <taxon>Bacillati</taxon>
        <taxon>Bacillota</taxon>
        <taxon>Clostridia</taxon>
        <taxon>Peptostreptococcales</taxon>
        <taxon>Anaerovoracaceae</taxon>
        <taxon>Zhenpiania</taxon>
    </lineage>
</organism>
<feature type="transmembrane region" description="Helical" evidence="1">
    <location>
        <begin position="122"/>
        <end position="144"/>
    </location>
</feature>
<dbReference type="PANTHER" id="PTHR36834">
    <property type="entry name" value="MEMBRANE PROTEIN-RELATED"/>
    <property type="match status" value="1"/>
</dbReference>
<evidence type="ECO:0000313" key="4">
    <source>
        <dbReference type="Proteomes" id="UP000602647"/>
    </source>
</evidence>
<feature type="transmembrane region" description="Helical" evidence="1">
    <location>
        <begin position="36"/>
        <end position="58"/>
    </location>
</feature>
<reference evidence="3" key="1">
    <citation type="submission" date="2020-08" db="EMBL/GenBank/DDBJ databases">
        <title>Genome public.</title>
        <authorList>
            <person name="Liu C."/>
            <person name="Sun Q."/>
        </authorList>
    </citation>
    <scope>NUCLEOTIDE SEQUENCE</scope>
    <source>
        <strain evidence="3">BX12</strain>
    </source>
</reference>
<dbReference type="RefSeq" id="WP_187303809.1">
    <property type="nucleotide sequence ID" value="NZ_CBCTON010000003.1"/>
</dbReference>
<keyword evidence="1" id="KW-0472">Membrane</keyword>
<keyword evidence="1" id="KW-0812">Transmembrane</keyword>
<sequence length="187" mass="21409">MMYDFYPATFAVVYGVILFVLFLIRKFTRRRRNPFIFSALFALYLQCLFKFTMLPILVPLPGEELSMTDAVPWTQFIPFHWLFNGELNMRQIVGNFVLLIPLAFFIRRILGQQKRQHIQLKTFLCCAAVSAGIEVGQLLINVLTNYPNGVMDIDDFILNCAGAAAGVLLFGLLENRRCLKSQKQSCV</sequence>
<gene>
    <name evidence="3" type="ORF">H9L42_12855</name>
</gene>
<dbReference type="AlphaFoldDB" id="A0A923SRI6"/>
<dbReference type="EMBL" id="JACRYT010000017">
    <property type="protein sequence ID" value="MBC6680711.1"/>
    <property type="molecule type" value="Genomic_DNA"/>
</dbReference>
<evidence type="ECO:0000256" key="1">
    <source>
        <dbReference type="SAM" id="Phobius"/>
    </source>
</evidence>
<dbReference type="InterPro" id="IPR006976">
    <property type="entry name" value="VanZ-like"/>
</dbReference>
<feature type="transmembrane region" description="Helical" evidence="1">
    <location>
        <begin position="6"/>
        <end position="24"/>
    </location>
</feature>
<feature type="domain" description="VanZ-like" evidence="2">
    <location>
        <begin position="41"/>
        <end position="173"/>
    </location>
</feature>